<keyword evidence="2" id="KW-1185">Reference proteome</keyword>
<dbReference type="Proteomes" id="UP000828941">
    <property type="component" value="Chromosome 5"/>
</dbReference>
<reference evidence="1 2" key="1">
    <citation type="journal article" date="2022" name="DNA Res.">
        <title>Chromosomal-level genome assembly of the orchid tree Bauhinia variegata (Leguminosae; Cercidoideae) supports the allotetraploid origin hypothesis of Bauhinia.</title>
        <authorList>
            <person name="Zhong Y."/>
            <person name="Chen Y."/>
            <person name="Zheng D."/>
            <person name="Pang J."/>
            <person name="Liu Y."/>
            <person name="Luo S."/>
            <person name="Meng S."/>
            <person name="Qian L."/>
            <person name="Wei D."/>
            <person name="Dai S."/>
            <person name="Zhou R."/>
        </authorList>
    </citation>
    <scope>NUCLEOTIDE SEQUENCE [LARGE SCALE GENOMIC DNA]</scope>
    <source>
        <strain evidence="1">BV-YZ2020</strain>
    </source>
</reference>
<proteinExistence type="predicted"/>
<protein>
    <submittedName>
        <fullName evidence="1">Uncharacterized protein</fullName>
    </submittedName>
</protein>
<organism evidence="1 2">
    <name type="scientific">Bauhinia variegata</name>
    <name type="common">Purple orchid tree</name>
    <name type="synonym">Phanera variegata</name>
    <dbReference type="NCBI Taxonomy" id="167791"/>
    <lineage>
        <taxon>Eukaryota</taxon>
        <taxon>Viridiplantae</taxon>
        <taxon>Streptophyta</taxon>
        <taxon>Embryophyta</taxon>
        <taxon>Tracheophyta</taxon>
        <taxon>Spermatophyta</taxon>
        <taxon>Magnoliopsida</taxon>
        <taxon>eudicotyledons</taxon>
        <taxon>Gunneridae</taxon>
        <taxon>Pentapetalae</taxon>
        <taxon>rosids</taxon>
        <taxon>fabids</taxon>
        <taxon>Fabales</taxon>
        <taxon>Fabaceae</taxon>
        <taxon>Cercidoideae</taxon>
        <taxon>Cercideae</taxon>
        <taxon>Bauhiniinae</taxon>
        <taxon>Bauhinia</taxon>
    </lineage>
</organism>
<accession>A0ACB9PAK2</accession>
<sequence>MRLSLLFLLCFLFLASISVSASFGKARHVQQASHAQQQQDEEDQQNPYYFPSHLFQTYYTNELGYIRVLPRFDRYNSLLSELDNYRILDFQSIPETFFVPHHSNAHYLYIVLTGKAIFTVVTSGGRVSYSLGPADGLTVTAGSTVHVANIDSDEDLKVFQVARTADYSPKELQFFFPGGYQSPQSYYYGFSKLNLVSSFNASYEEIQTTLLGQKKNQGVIVKTTQEQISQLTQNATSGPFNLLNYLLPVSNENGKIWEVRPSELPQLRTAGVSSVGCAELKPGSIILPHANSENTVIYVVEGNGTFEMASPESIAGQVESLTAEITVGDVYVIPSFHPVALRASNNGYLRFVSVGIYDENSLMNFLAGANENLLKQFDNVAKELTFSGSAEQVDALLEKQTQSNIVSSLSHQQEREEKKD</sequence>
<evidence type="ECO:0000313" key="1">
    <source>
        <dbReference type="EMBL" id="KAI4345668.1"/>
    </source>
</evidence>
<gene>
    <name evidence="1" type="ORF">L6164_012768</name>
</gene>
<evidence type="ECO:0000313" key="2">
    <source>
        <dbReference type="Proteomes" id="UP000828941"/>
    </source>
</evidence>
<name>A0ACB9PAK2_BAUVA</name>
<comment type="caution">
    <text evidence="1">The sequence shown here is derived from an EMBL/GenBank/DDBJ whole genome shotgun (WGS) entry which is preliminary data.</text>
</comment>
<dbReference type="EMBL" id="CM039430">
    <property type="protein sequence ID" value="KAI4345668.1"/>
    <property type="molecule type" value="Genomic_DNA"/>
</dbReference>